<feature type="domain" description="UvrD-like helicase ATP-binding" evidence="11">
    <location>
        <begin position="11"/>
        <end position="309"/>
    </location>
</feature>
<dbReference type="InterPro" id="IPR014017">
    <property type="entry name" value="DNA_helicase_UvrD-like_C"/>
</dbReference>
<keyword evidence="5 10" id="KW-0067">ATP-binding</keyword>
<evidence type="ECO:0000256" key="4">
    <source>
        <dbReference type="ARBA" id="ARBA00022806"/>
    </source>
</evidence>
<dbReference type="EC" id="5.6.2.4" evidence="8"/>
<evidence type="ECO:0000256" key="1">
    <source>
        <dbReference type="ARBA" id="ARBA00009922"/>
    </source>
</evidence>
<accession>A0ABP9M2Z9</accession>
<evidence type="ECO:0000256" key="6">
    <source>
        <dbReference type="ARBA" id="ARBA00023235"/>
    </source>
</evidence>
<evidence type="ECO:0000259" key="12">
    <source>
        <dbReference type="PROSITE" id="PS51217"/>
    </source>
</evidence>
<comment type="catalytic activity">
    <reaction evidence="7">
        <text>Couples ATP hydrolysis with the unwinding of duplex DNA by translocating in the 3'-5' direction.</text>
        <dbReference type="EC" id="5.6.2.4"/>
    </reaction>
</comment>
<evidence type="ECO:0000256" key="10">
    <source>
        <dbReference type="PROSITE-ProRule" id="PRU00560"/>
    </source>
</evidence>
<dbReference type="Pfam" id="PF13361">
    <property type="entry name" value="UvrD_C"/>
    <property type="match status" value="2"/>
</dbReference>
<dbReference type="PANTHER" id="PTHR11070:SF63">
    <property type="entry name" value="DNA HELICASE IV"/>
    <property type="match status" value="1"/>
</dbReference>
<evidence type="ECO:0000256" key="2">
    <source>
        <dbReference type="ARBA" id="ARBA00022741"/>
    </source>
</evidence>
<dbReference type="Gene3D" id="1.10.486.10">
    <property type="entry name" value="PCRA, domain 4"/>
    <property type="match status" value="1"/>
</dbReference>
<keyword evidence="4 10" id="KW-0347">Helicase</keyword>
<comment type="catalytic activity">
    <reaction evidence="9">
        <text>ATP + H2O = ADP + phosphate + H(+)</text>
        <dbReference type="Rhea" id="RHEA:13065"/>
        <dbReference type="ChEBI" id="CHEBI:15377"/>
        <dbReference type="ChEBI" id="CHEBI:15378"/>
        <dbReference type="ChEBI" id="CHEBI:30616"/>
        <dbReference type="ChEBI" id="CHEBI:43474"/>
        <dbReference type="ChEBI" id="CHEBI:456216"/>
        <dbReference type="EC" id="5.6.2.4"/>
    </reaction>
</comment>
<evidence type="ECO:0000256" key="5">
    <source>
        <dbReference type="ARBA" id="ARBA00022840"/>
    </source>
</evidence>
<dbReference type="Gene3D" id="3.40.50.300">
    <property type="entry name" value="P-loop containing nucleotide triphosphate hydrolases"/>
    <property type="match status" value="2"/>
</dbReference>
<dbReference type="PROSITE" id="PS51198">
    <property type="entry name" value="UVRD_HELICASE_ATP_BIND"/>
    <property type="match status" value="1"/>
</dbReference>
<dbReference type="EMBL" id="BAABKD010000009">
    <property type="protein sequence ID" value="GAA5090321.1"/>
    <property type="molecule type" value="Genomic_DNA"/>
</dbReference>
<dbReference type="InterPro" id="IPR043764">
    <property type="entry name" value="DUF5710"/>
</dbReference>
<dbReference type="InterPro" id="IPR014016">
    <property type="entry name" value="UvrD-like_ATP-bd"/>
</dbReference>
<feature type="binding site" evidence="10">
    <location>
        <begin position="32"/>
        <end position="39"/>
    </location>
    <ligand>
        <name>ATP</name>
        <dbReference type="ChEBI" id="CHEBI:30616"/>
    </ligand>
</feature>
<evidence type="ECO:0000256" key="3">
    <source>
        <dbReference type="ARBA" id="ARBA00022801"/>
    </source>
</evidence>
<keyword evidence="14" id="KW-1185">Reference proteome</keyword>
<dbReference type="Gene3D" id="1.10.10.160">
    <property type="match status" value="1"/>
</dbReference>
<dbReference type="SUPFAM" id="SSF52540">
    <property type="entry name" value="P-loop containing nucleoside triphosphate hydrolases"/>
    <property type="match status" value="1"/>
</dbReference>
<evidence type="ECO:0000256" key="8">
    <source>
        <dbReference type="ARBA" id="ARBA00034808"/>
    </source>
</evidence>
<dbReference type="Proteomes" id="UP001500227">
    <property type="component" value="Unassembled WGS sequence"/>
</dbReference>
<evidence type="ECO:0000313" key="13">
    <source>
        <dbReference type="EMBL" id="GAA5090321.1"/>
    </source>
</evidence>
<evidence type="ECO:0000259" key="11">
    <source>
        <dbReference type="PROSITE" id="PS51198"/>
    </source>
</evidence>
<organism evidence="13 14">
    <name type="scientific">Paenalcaligenes hermetiae</name>
    <dbReference type="NCBI Taxonomy" id="1157987"/>
    <lineage>
        <taxon>Bacteria</taxon>
        <taxon>Pseudomonadati</taxon>
        <taxon>Pseudomonadota</taxon>
        <taxon>Betaproteobacteria</taxon>
        <taxon>Burkholderiales</taxon>
        <taxon>Alcaligenaceae</taxon>
        <taxon>Paenalcaligenes</taxon>
    </lineage>
</organism>
<dbReference type="PANTHER" id="PTHR11070">
    <property type="entry name" value="UVRD / RECB / PCRA DNA HELICASE FAMILY MEMBER"/>
    <property type="match status" value="1"/>
</dbReference>
<comment type="caution">
    <text evidence="13">The sequence shown here is derived from an EMBL/GenBank/DDBJ whole genome shotgun (WGS) entry which is preliminary data.</text>
</comment>
<reference evidence="14" key="1">
    <citation type="journal article" date="2019" name="Int. J. Syst. Evol. Microbiol.">
        <title>The Global Catalogue of Microorganisms (GCM) 10K type strain sequencing project: providing services to taxonomists for standard genome sequencing and annotation.</title>
        <authorList>
            <consortium name="The Broad Institute Genomics Platform"/>
            <consortium name="The Broad Institute Genome Sequencing Center for Infectious Disease"/>
            <person name="Wu L."/>
            <person name="Ma J."/>
        </authorList>
    </citation>
    <scope>NUCLEOTIDE SEQUENCE [LARGE SCALE GENOMIC DNA]</scope>
    <source>
        <strain evidence="14">JCM 18423</strain>
    </source>
</reference>
<dbReference type="InterPro" id="IPR000212">
    <property type="entry name" value="DNA_helicase_UvrD/REP"/>
</dbReference>
<evidence type="ECO:0000313" key="14">
    <source>
        <dbReference type="Proteomes" id="UP001500227"/>
    </source>
</evidence>
<dbReference type="PROSITE" id="PS51217">
    <property type="entry name" value="UVRD_HELICASE_CTER"/>
    <property type="match status" value="1"/>
</dbReference>
<feature type="domain" description="UvrD-like helicase C-terminal" evidence="12">
    <location>
        <begin position="303"/>
        <end position="575"/>
    </location>
</feature>
<evidence type="ECO:0000256" key="7">
    <source>
        <dbReference type="ARBA" id="ARBA00034617"/>
    </source>
</evidence>
<evidence type="ECO:0000256" key="9">
    <source>
        <dbReference type="ARBA" id="ARBA00048988"/>
    </source>
</evidence>
<dbReference type="InterPro" id="IPR013986">
    <property type="entry name" value="DExx_box_DNA_helicase_dom_sf"/>
</dbReference>
<keyword evidence="2 10" id="KW-0547">Nucleotide-binding</keyword>
<dbReference type="RefSeq" id="WP_345370699.1">
    <property type="nucleotide sequence ID" value="NZ_BAABKD010000009.1"/>
</dbReference>
<name>A0ABP9M2Z9_9BURK</name>
<sequence>MIRPRFFPKNLLPTPEQQAIQCAQQRISLIEANAGAAKTTTLALRIGEALTRGLAPEQILGLVFTPEALEVLQQRLLELGVALAVVRRLALYRVEDFAQQVLTYWEEQEPPRMTQIHALQPMMLEAQEMLSQRYAHREEFYLEIRSHHVALSQFYQSQLRLKARMDLRLDEDEDLFEKAALAGVTVTDFLWAQQYERLRQSPYEGVLFRGPFDATYDLACALLDQPELLAHIPVYRVIVVDELHDANEAAFQILRALMSRQQSYLVAAGDKDQVIHQDLAAEATYLYERFAAYFDSIARYPLSQTYRHGPYLAYAAGAFKKKRVESALPLATQIHVHPYAMTGAAMSTPLVQAIQLWVQQGGTLAACAVLLRDTHQSVAIENALMAANIPYRLEGMVGYLQRDEILFLRALLALALKDYGEVNLDLRRQMLRALVLFFEIDILPSEFEEVVEDLLVSPQLLPVFLRYQVKKTSSIKNVSRLEKILALAQSSAPHHMAFDFLNEAVAIMDTVHTAKRLYVLEHQAQVIQKSIDAFMDLASQQQSDLHGLYQWCIDREKINQQPVALHLSCVAQAKGKEFEHVLLPFLAQGEFPSAQSPALIEQNLFYVAITRAQKRLSLFVPDKAHWVSDYVAAMSLEQVKPLAQQRLQQLRVEAQQAQKGAPTVREPQAVYKTPRIDLVVPFAEKDQAKQRGARWDPVKRVWYVPAGGDPSRFERWLKAPR</sequence>
<gene>
    <name evidence="13" type="ORF">GCM10023337_14480</name>
</gene>
<dbReference type="InterPro" id="IPR027417">
    <property type="entry name" value="P-loop_NTPase"/>
</dbReference>
<dbReference type="Pfam" id="PF00580">
    <property type="entry name" value="UvrD-helicase"/>
    <property type="match status" value="1"/>
</dbReference>
<proteinExistence type="inferred from homology"/>
<keyword evidence="3 10" id="KW-0378">Hydrolase</keyword>
<comment type="similarity">
    <text evidence="1">Belongs to the helicase family. UvrD subfamily.</text>
</comment>
<protein>
    <recommendedName>
        <fullName evidence="8">DNA 3'-5' helicase</fullName>
        <ecNumber evidence="8">5.6.2.4</ecNumber>
    </recommendedName>
</protein>
<keyword evidence="6" id="KW-0413">Isomerase</keyword>
<dbReference type="Pfam" id="PF18974">
    <property type="entry name" value="DUF5710"/>
    <property type="match status" value="1"/>
</dbReference>